<reference evidence="2" key="1">
    <citation type="submission" date="2023-07" db="EMBL/GenBank/DDBJ databases">
        <authorList>
            <consortium name="AG Swart"/>
            <person name="Singh M."/>
            <person name="Singh A."/>
            <person name="Seah K."/>
            <person name="Emmerich C."/>
        </authorList>
    </citation>
    <scope>NUCLEOTIDE SEQUENCE</scope>
    <source>
        <strain evidence="2">DP1</strain>
    </source>
</reference>
<evidence type="ECO:0000313" key="3">
    <source>
        <dbReference type="Proteomes" id="UP001295684"/>
    </source>
</evidence>
<keyword evidence="3" id="KW-1185">Reference proteome</keyword>
<name>A0AAD1XJ27_EUPCR</name>
<proteinExistence type="predicted"/>
<evidence type="ECO:0000313" key="2">
    <source>
        <dbReference type="EMBL" id="CAI2373588.1"/>
    </source>
</evidence>
<organism evidence="2 3">
    <name type="scientific">Euplotes crassus</name>
    <dbReference type="NCBI Taxonomy" id="5936"/>
    <lineage>
        <taxon>Eukaryota</taxon>
        <taxon>Sar</taxon>
        <taxon>Alveolata</taxon>
        <taxon>Ciliophora</taxon>
        <taxon>Intramacronucleata</taxon>
        <taxon>Spirotrichea</taxon>
        <taxon>Hypotrichia</taxon>
        <taxon>Euplotida</taxon>
        <taxon>Euplotidae</taxon>
        <taxon>Moneuplotes</taxon>
    </lineage>
</organism>
<dbReference type="Proteomes" id="UP001295684">
    <property type="component" value="Unassembled WGS sequence"/>
</dbReference>
<comment type="caution">
    <text evidence="2">The sequence shown here is derived from an EMBL/GenBank/DDBJ whole genome shotgun (WGS) entry which is preliminary data.</text>
</comment>
<protein>
    <submittedName>
        <fullName evidence="2">Uncharacterized protein</fullName>
    </submittedName>
</protein>
<dbReference type="AlphaFoldDB" id="A0AAD1XJ27"/>
<accession>A0AAD1XJ27</accession>
<evidence type="ECO:0000256" key="1">
    <source>
        <dbReference type="SAM" id="MobiDB-lite"/>
    </source>
</evidence>
<dbReference type="EMBL" id="CAMPGE010014941">
    <property type="protein sequence ID" value="CAI2373588.1"/>
    <property type="molecule type" value="Genomic_DNA"/>
</dbReference>
<feature type="region of interest" description="Disordered" evidence="1">
    <location>
        <begin position="94"/>
        <end position="127"/>
    </location>
</feature>
<gene>
    <name evidence="2" type="ORF">ECRASSUSDP1_LOCUS14934</name>
</gene>
<sequence length="326" mass="37096">METPDAEDNEPIFPLLSAGDEVLFDSGMDLIDDFCGKLEVPEDSQLSPKSNQGVCLTEEEDELVFRFALSSSSEEKVERKIVCEIIGSDQSISTPEISSISENEKAKTKTLSDLPEDDIKVDSSSEGKGTKTKIQVINSHNLKRHDVVLKSILRKMKRDFFQQFLDATNYQKKEKHSKVRMANLVKGANKMVGQMELPILANNYCFYYLAVTCPGELRKALNHTDVAPAHQAMLTKAYKVINLIDSVMNRFSKRIFNQFMEIPEISALVHHYLLSQNYLEDCEGFAPCISILDAKSKEVMNRYSNNQDSFESNQYWIKESFEIFRS</sequence>
<feature type="compositionally biased region" description="Basic and acidic residues" evidence="1">
    <location>
        <begin position="117"/>
        <end position="127"/>
    </location>
</feature>